<reference evidence="2" key="3">
    <citation type="submission" date="2018-08" db="UniProtKB">
        <authorList>
            <consortium name="EnsemblPlants"/>
        </authorList>
    </citation>
    <scope>IDENTIFICATION</scope>
    <source>
        <strain evidence="2">cv. Bd21</strain>
    </source>
</reference>
<name>A0A2K2CX11_BRADI</name>
<reference evidence="1" key="2">
    <citation type="submission" date="2017-06" db="EMBL/GenBank/DDBJ databases">
        <title>WGS assembly of Brachypodium distachyon.</title>
        <authorList>
            <consortium name="The International Brachypodium Initiative"/>
            <person name="Lucas S."/>
            <person name="Harmon-Smith M."/>
            <person name="Lail K."/>
            <person name="Tice H."/>
            <person name="Grimwood J."/>
            <person name="Bruce D."/>
            <person name="Barry K."/>
            <person name="Shu S."/>
            <person name="Lindquist E."/>
            <person name="Wang M."/>
            <person name="Pitluck S."/>
            <person name="Vogel J.P."/>
            <person name="Garvin D.F."/>
            <person name="Mockler T.C."/>
            <person name="Schmutz J."/>
            <person name="Rokhsar D."/>
            <person name="Bevan M.W."/>
        </authorList>
    </citation>
    <scope>NUCLEOTIDE SEQUENCE</scope>
    <source>
        <strain evidence="1">Bd21</strain>
    </source>
</reference>
<reference evidence="1 2" key="1">
    <citation type="journal article" date="2010" name="Nature">
        <title>Genome sequencing and analysis of the model grass Brachypodium distachyon.</title>
        <authorList>
            <consortium name="International Brachypodium Initiative"/>
        </authorList>
    </citation>
    <scope>NUCLEOTIDE SEQUENCE [LARGE SCALE GENOMIC DNA]</scope>
    <source>
        <strain evidence="1 2">Bd21</strain>
    </source>
</reference>
<dbReference type="InParanoid" id="A0A2K2CX11"/>
<organism evidence="1">
    <name type="scientific">Brachypodium distachyon</name>
    <name type="common">Purple false brome</name>
    <name type="synonym">Trachynia distachya</name>
    <dbReference type="NCBI Taxonomy" id="15368"/>
    <lineage>
        <taxon>Eukaryota</taxon>
        <taxon>Viridiplantae</taxon>
        <taxon>Streptophyta</taxon>
        <taxon>Embryophyta</taxon>
        <taxon>Tracheophyta</taxon>
        <taxon>Spermatophyta</taxon>
        <taxon>Magnoliopsida</taxon>
        <taxon>Liliopsida</taxon>
        <taxon>Poales</taxon>
        <taxon>Poaceae</taxon>
        <taxon>BOP clade</taxon>
        <taxon>Pooideae</taxon>
        <taxon>Stipodae</taxon>
        <taxon>Brachypodieae</taxon>
        <taxon>Brachypodium</taxon>
    </lineage>
</organism>
<sequence length="31" mass="3803">MRNRISFTRESSKFIAIFYIAHIRHIHLEES</sequence>
<evidence type="ECO:0000313" key="1">
    <source>
        <dbReference type="EMBL" id="PNT66559.1"/>
    </source>
</evidence>
<evidence type="ECO:0000313" key="3">
    <source>
        <dbReference type="Proteomes" id="UP000008810"/>
    </source>
</evidence>
<dbReference type="EnsemblPlants" id="PNT66559">
    <property type="protein sequence ID" value="PNT66559"/>
    <property type="gene ID" value="BRADI_3g14035v3"/>
</dbReference>
<dbReference type="Gramene" id="PNT66559">
    <property type="protein sequence ID" value="PNT66559"/>
    <property type="gene ID" value="BRADI_3g14035v3"/>
</dbReference>
<proteinExistence type="predicted"/>
<dbReference type="Proteomes" id="UP000008810">
    <property type="component" value="Chromosome 3"/>
</dbReference>
<keyword evidence="3" id="KW-1185">Reference proteome</keyword>
<gene>
    <name evidence="1" type="ORF">BRADI_3g14035v3</name>
</gene>
<protein>
    <submittedName>
        <fullName evidence="1 2">Uncharacterized protein</fullName>
    </submittedName>
</protein>
<dbReference type="EMBL" id="CM000882">
    <property type="protein sequence ID" value="PNT66559.1"/>
    <property type="molecule type" value="Genomic_DNA"/>
</dbReference>
<evidence type="ECO:0000313" key="2">
    <source>
        <dbReference type="EnsemblPlants" id="PNT66559"/>
    </source>
</evidence>
<accession>A0A2K2CX11</accession>
<dbReference type="AlphaFoldDB" id="A0A2K2CX11"/>